<organism evidence="6 7">
    <name type="scientific">Holdemania filiformis DSM 12042</name>
    <dbReference type="NCBI Taxonomy" id="545696"/>
    <lineage>
        <taxon>Bacteria</taxon>
        <taxon>Bacillati</taxon>
        <taxon>Bacillota</taxon>
        <taxon>Erysipelotrichia</taxon>
        <taxon>Erysipelotrichales</taxon>
        <taxon>Erysipelotrichaceae</taxon>
        <taxon>Holdemania</taxon>
    </lineage>
</organism>
<dbReference type="AlphaFoldDB" id="B9YCZ9"/>
<dbReference type="PANTHER" id="PTHR43694">
    <property type="entry name" value="RIBONUCLEASE J"/>
    <property type="match status" value="1"/>
</dbReference>
<dbReference type="InterPro" id="IPR001279">
    <property type="entry name" value="Metallo-B-lactamas"/>
</dbReference>
<dbReference type="InterPro" id="IPR041636">
    <property type="entry name" value="RNase_J_C"/>
</dbReference>
<evidence type="ECO:0000259" key="5">
    <source>
        <dbReference type="SMART" id="SM00849"/>
    </source>
</evidence>
<evidence type="ECO:0000256" key="4">
    <source>
        <dbReference type="ARBA" id="ARBA00022884"/>
    </source>
</evidence>
<dbReference type="InterPro" id="IPR042173">
    <property type="entry name" value="RNase_J_2"/>
</dbReference>
<proteinExistence type="predicted"/>
<keyword evidence="3" id="KW-0269">Exonuclease</keyword>
<sequence length="597" mass="67435">MIDQNRLDKRFSTIESVFPALCAVVRERWTGYNKENIIGGIFMDQVRLFALGGLDEDGKNMYVVEVGESIFVIEAGLKYPESTDQLGIERIIPDFKYLIENQHRIQAIFISHGHDDVMAALPNLLRHVKAPVYSTPLTAMLIEEMLKKEGLREIRVHRVKRNSSFKIAGIPIRTFGMTQSIADGFGLSIETPQGAIVYTSEYIVDYDIHNDAFSCDITALAEVGKRGVLALMTESVGADREGHSAPHHRITEFVEPAFEDAEGRIIITTYHQNLYRIIEIIELANKYNRKVIFYDDDLRAILKAVEKMGYYRMPIGLEIPKSKFTNELKDVVVIVSGSGDHVFRRMHKVALGEDAMLRLNGQDTVVIASPVVPGTEREATNMENELYKENVRVVTLDRRKVYSMHASIEDLKMMLYLFKPTYYMPIKGEYRQLVSNANIALNMGYHADKILVLDNGQIAKFVDGVLKSTADQLTLEDVLIDGNENLDVSGMVLRDREILSTDGAIIVGIVVNHKTKEVIGGPDVQSRGVIYLKDADHIVKEIGNIIERTVEDAVKEKRYENMAVRMEAKDRIVKYVLKETGKRPMILPAIVEINVTE</sequence>
<dbReference type="Gene3D" id="3.60.15.10">
    <property type="entry name" value="Ribonuclease Z/Hydroxyacylglutathione hydrolase-like"/>
    <property type="match status" value="1"/>
</dbReference>
<dbReference type="SUPFAM" id="SSF56281">
    <property type="entry name" value="Metallo-hydrolase/oxidoreductase"/>
    <property type="match status" value="1"/>
</dbReference>
<dbReference type="GO" id="GO:0046872">
    <property type="term" value="F:metal ion binding"/>
    <property type="evidence" value="ECO:0007669"/>
    <property type="project" value="InterPro"/>
</dbReference>
<evidence type="ECO:0000256" key="1">
    <source>
        <dbReference type="ARBA" id="ARBA00022490"/>
    </source>
</evidence>
<dbReference type="InterPro" id="IPR036866">
    <property type="entry name" value="RibonucZ/Hydroxyglut_hydro"/>
</dbReference>
<reference evidence="6 7" key="1">
    <citation type="submission" date="2008-12" db="EMBL/GenBank/DDBJ databases">
        <authorList>
            <person name="Fulton L."/>
            <person name="Clifton S."/>
            <person name="Fulton B."/>
            <person name="Xu J."/>
            <person name="Minx P."/>
            <person name="Pepin K.H."/>
            <person name="Johnson M."/>
            <person name="Bhonagiri V."/>
            <person name="Nash W.E."/>
            <person name="Mardis E.R."/>
            <person name="Wilson R.K."/>
        </authorList>
    </citation>
    <scope>NUCLEOTIDE SEQUENCE [LARGE SCALE GENOMIC DNA]</scope>
    <source>
        <strain evidence="6 7">DSM 12042</strain>
    </source>
</reference>
<name>B9YCZ9_9FIRM</name>
<dbReference type="Gene3D" id="3.10.20.580">
    <property type="match status" value="1"/>
</dbReference>
<keyword evidence="2" id="KW-0540">Nuclease</keyword>
<dbReference type="PANTHER" id="PTHR43694:SF1">
    <property type="entry name" value="RIBONUCLEASE J"/>
    <property type="match status" value="1"/>
</dbReference>
<dbReference type="Pfam" id="PF22505">
    <property type="entry name" value="RNase_J_b_CASP"/>
    <property type="match status" value="1"/>
</dbReference>
<keyword evidence="4" id="KW-0694">RNA-binding</keyword>
<dbReference type="HOGENOM" id="CLU_008727_3_2_9"/>
<keyword evidence="1" id="KW-0963">Cytoplasm</keyword>
<dbReference type="NCBIfam" id="TIGR00649">
    <property type="entry name" value="MG423"/>
    <property type="match status" value="1"/>
</dbReference>
<dbReference type="EMBL" id="ACCF01000234">
    <property type="protein sequence ID" value="EEF66142.1"/>
    <property type="molecule type" value="Genomic_DNA"/>
</dbReference>
<dbReference type="eggNOG" id="COG0595">
    <property type="taxonomic scope" value="Bacteria"/>
</dbReference>
<dbReference type="InterPro" id="IPR055132">
    <property type="entry name" value="RNase_J_b_CASP"/>
</dbReference>
<gene>
    <name evidence="6" type="ORF">HOLDEFILI_03712</name>
</gene>
<evidence type="ECO:0000313" key="6">
    <source>
        <dbReference type="EMBL" id="EEF66142.1"/>
    </source>
</evidence>
<comment type="caution">
    <text evidence="6">The sequence shown here is derived from an EMBL/GenBank/DDBJ whole genome shotgun (WGS) entry which is preliminary data.</text>
</comment>
<dbReference type="InterPro" id="IPR004613">
    <property type="entry name" value="RNase_J"/>
</dbReference>
<dbReference type="GO" id="GO:0003723">
    <property type="term" value="F:RNA binding"/>
    <property type="evidence" value="ECO:0007669"/>
    <property type="project" value="UniProtKB-KW"/>
</dbReference>
<keyword evidence="3" id="KW-0378">Hydrolase</keyword>
<dbReference type="CDD" id="cd07714">
    <property type="entry name" value="RNaseJ_MBL-fold"/>
    <property type="match status" value="1"/>
</dbReference>
<accession>B9YCZ9</accession>
<feature type="domain" description="Metallo-beta-lactamase" evidence="5">
    <location>
        <begin position="58"/>
        <end position="243"/>
    </location>
</feature>
<dbReference type="Pfam" id="PF00753">
    <property type="entry name" value="Lactamase_B"/>
    <property type="match status" value="1"/>
</dbReference>
<dbReference type="GO" id="GO:0004527">
    <property type="term" value="F:exonuclease activity"/>
    <property type="evidence" value="ECO:0007669"/>
    <property type="project" value="UniProtKB-KW"/>
</dbReference>
<dbReference type="Proteomes" id="UP000005950">
    <property type="component" value="Unassembled WGS sequence"/>
</dbReference>
<dbReference type="SMART" id="SM00849">
    <property type="entry name" value="Lactamase_B"/>
    <property type="match status" value="1"/>
</dbReference>
<protein>
    <recommendedName>
        <fullName evidence="5">Metallo-beta-lactamase domain-containing protein</fullName>
    </recommendedName>
</protein>
<dbReference type="Pfam" id="PF17770">
    <property type="entry name" value="RNase_J_C"/>
    <property type="match status" value="1"/>
</dbReference>
<dbReference type="Gene3D" id="3.40.50.10710">
    <property type="entry name" value="Metallo-hydrolase/oxidoreductase"/>
    <property type="match status" value="1"/>
</dbReference>
<reference evidence="6 7" key="2">
    <citation type="submission" date="2009-02" db="EMBL/GenBank/DDBJ databases">
        <title>Draft genome sequence of Holdemania filiformis DSM 12042.</title>
        <authorList>
            <person name="Sudarsanam P."/>
            <person name="Ley R."/>
            <person name="Guruge J."/>
            <person name="Turnbaugh P.J."/>
            <person name="Mahowald M."/>
            <person name="Liep D."/>
            <person name="Gordon J."/>
        </authorList>
    </citation>
    <scope>NUCLEOTIDE SEQUENCE [LARGE SCALE GENOMIC DNA]</scope>
    <source>
        <strain evidence="6 7">DSM 12042</strain>
    </source>
</reference>
<evidence type="ECO:0000256" key="2">
    <source>
        <dbReference type="ARBA" id="ARBA00022722"/>
    </source>
</evidence>
<evidence type="ECO:0000256" key="3">
    <source>
        <dbReference type="ARBA" id="ARBA00022839"/>
    </source>
</evidence>
<evidence type="ECO:0000313" key="7">
    <source>
        <dbReference type="Proteomes" id="UP000005950"/>
    </source>
</evidence>
<dbReference type="STRING" id="545696.HOLDEFILI_03712"/>